<dbReference type="GO" id="GO:0016757">
    <property type="term" value="F:glycosyltransferase activity"/>
    <property type="evidence" value="ECO:0007669"/>
    <property type="project" value="UniProtKB-ARBA"/>
</dbReference>
<name>A0A1K2HE24_9NEIS</name>
<organism evidence="3 4">
    <name type="scientific">Chitinimonas taiwanensis DSM 18899</name>
    <dbReference type="NCBI Taxonomy" id="1121279"/>
    <lineage>
        <taxon>Bacteria</taxon>
        <taxon>Pseudomonadati</taxon>
        <taxon>Pseudomonadota</taxon>
        <taxon>Betaproteobacteria</taxon>
        <taxon>Neisseriales</taxon>
        <taxon>Chitinibacteraceae</taxon>
        <taxon>Chitinimonas</taxon>
    </lineage>
</organism>
<dbReference type="EMBL" id="FPKR01000005">
    <property type="protein sequence ID" value="SFZ75015.1"/>
    <property type="molecule type" value="Genomic_DNA"/>
</dbReference>
<evidence type="ECO:0000259" key="2">
    <source>
        <dbReference type="Pfam" id="PF13439"/>
    </source>
</evidence>
<evidence type="ECO:0000256" key="1">
    <source>
        <dbReference type="SAM" id="MobiDB-lite"/>
    </source>
</evidence>
<dbReference type="STRING" id="1121279.SAMN02745887_01423"/>
<evidence type="ECO:0000313" key="4">
    <source>
        <dbReference type="Proteomes" id="UP000186513"/>
    </source>
</evidence>
<reference evidence="3 4" key="1">
    <citation type="submission" date="2016-11" db="EMBL/GenBank/DDBJ databases">
        <authorList>
            <person name="Jaros S."/>
            <person name="Januszkiewicz K."/>
            <person name="Wedrychowicz H."/>
        </authorList>
    </citation>
    <scope>NUCLEOTIDE SEQUENCE [LARGE SCALE GENOMIC DNA]</scope>
    <source>
        <strain evidence="3 4">DSM 18899</strain>
    </source>
</reference>
<feature type="region of interest" description="Disordered" evidence="1">
    <location>
        <begin position="418"/>
        <end position="442"/>
    </location>
</feature>
<sequence>MVERRVLMIAYHFPPLKGSSGILRTLHFVRDLPRFGWQPMVLSAHPRAYEACSEELLAEVPAQVLVNRAFALDARRHLSLWRRYPGWLARPDRWTSWLLGAIPRGWLLIRRQRPAVLWSTYPIPSAHLIGYWLARLSGLPWVADFRDPMAHDGYPEDAQTWQSFLRTEQRVFARADLAVFATPGAAALYRTRYPTAAARIHVVENGYDEASFADLGQPELAPLLASKRVLLHSGIVYPAWRNPEALFAALRSLLNSQPELAQRCVLRFRAPVHDAFIATLRERYDLQEQVEILPALPYRAALAEMLRADGLLLMQSADCNAQIPAKFYEYLRASRPICALTDPAGDTATAMRAAGLPHIAALDDAAQIAITLQDFLRSMDAGTAPVAKPEVVSAAARSERARELAHLLDGLHQRAVKPNRKTSIAATRGKEEESHELADLSD</sequence>
<protein>
    <submittedName>
        <fullName evidence="3">Glycosyl transferases group 1</fullName>
    </submittedName>
</protein>
<keyword evidence="3" id="KW-0808">Transferase</keyword>
<dbReference type="Gene3D" id="3.40.50.2000">
    <property type="entry name" value="Glycogen Phosphorylase B"/>
    <property type="match status" value="1"/>
</dbReference>
<dbReference type="InterPro" id="IPR028098">
    <property type="entry name" value="Glyco_trans_4-like_N"/>
</dbReference>
<accession>A0A1K2HE24</accession>
<dbReference type="SUPFAM" id="SSF53756">
    <property type="entry name" value="UDP-Glycosyltransferase/glycogen phosphorylase"/>
    <property type="match status" value="1"/>
</dbReference>
<proteinExistence type="predicted"/>
<feature type="domain" description="Glycosyltransferase subfamily 4-like N-terminal" evidence="2">
    <location>
        <begin position="27"/>
        <end position="209"/>
    </location>
</feature>
<feature type="compositionally biased region" description="Basic and acidic residues" evidence="1">
    <location>
        <begin position="428"/>
        <end position="442"/>
    </location>
</feature>
<dbReference type="RefSeq" id="WP_245794145.1">
    <property type="nucleotide sequence ID" value="NZ_FPKR01000005.1"/>
</dbReference>
<evidence type="ECO:0000313" key="3">
    <source>
        <dbReference type="EMBL" id="SFZ75015.1"/>
    </source>
</evidence>
<keyword evidence="4" id="KW-1185">Reference proteome</keyword>
<dbReference type="Pfam" id="PF13439">
    <property type="entry name" value="Glyco_transf_4"/>
    <property type="match status" value="1"/>
</dbReference>
<dbReference type="AlphaFoldDB" id="A0A1K2HE24"/>
<gene>
    <name evidence="3" type="ORF">SAMN02745887_01423</name>
</gene>
<dbReference type="Proteomes" id="UP000186513">
    <property type="component" value="Unassembled WGS sequence"/>
</dbReference>